<dbReference type="OrthoDB" id="9768386at2"/>
<evidence type="ECO:0000256" key="1">
    <source>
        <dbReference type="ARBA" id="ARBA00010062"/>
    </source>
</evidence>
<evidence type="ECO:0000256" key="3">
    <source>
        <dbReference type="ARBA" id="ARBA00022729"/>
    </source>
</evidence>
<name>A0A286G5K9_9PROT</name>
<comment type="similarity">
    <text evidence="1">Belongs to the leucine-binding protein family.</text>
</comment>
<accession>A0A286G5K9</accession>
<keyword evidence="3 5" id="KW-0732">Signal</keyword>
<dbReference type="CDD" id="cd06342">
    <property type="entry name" value="PBP1_ABC_LIVBP-like"/>
    <property type="match status" value="1"/>
</dbReference>
<evidence type="ECO:0000256" key="4">
    <source>
        <dbReference type="ARBA" id="ARBA00022970"/>
    </source>
</evidence>
<dbReference type="Pfam" id="PF13458">
    <property type="entry name" value="Peripla_BP_6"/>
    <property type="match status" value="1"/>
</dbReference>
<dbReference type="SUPFAM" id="SSF53822">
    <property type="entry name" value="Periplasmic binding protein-like I"/>
    <property type="match status" value="1"/>
</dbReference>
<feature type="chain" id="PRO_5012832082" evidence="5">
    <location>
        <begin position="27"/>
        <end position="371"/>
    </location>
</feature>
<keyword evidence="2" id="KW-0813">Transport</keyword>
<dbReference type="GO" id="GO:0006865">
    <property type="term" value="P:amino acid transport"/>
    <property type="evidence" value="ECO:0007669"/>
    <property type="project" value="UniProtKB-KW"/>
</dbReference>
<dbReference type="Proteomes" id="UP000219621">
    <property type="component" value="Unassembled WGS sequence"/>
</dbReference>
<evidence type="ECO:0000256" key="5">
    <source>
        <dbReference type="SAM" id="SignalP"/>
    </source>
</evidence>
<reference evidence="7 8" key="1">
    <citation type="submission" date="2017-09" db="EMBL/GenBank/DDBJ databases">
        <authorList>
            <person name="Ehlers B."/>
            <person name="Leendertz F.H."/>
        </authorList>
    </citation>
    <scope>NUCLEOTIDE SEQUENCE [LARGE SCALE GENOMIC DNA]</scope>
    <source>
        <strain evidence="7 8">USBA 140</strain>
    </source>
</reference>
<protein>
    <submittedName>
        <fullName evidence="7">L-leucine-binding protein /L-isoleucine-binding protein /L-valine-binding protein</fullName>
    </submittedName>
</protein>
<dbReference type="InterPro" id="IPR000709">
    <property type="entry name" value="Leu_Ile_Val-bd"/>
</dbReference>
<dbReference type="InterPro" id="IPR028081">
    <property type="entry name" value="Leu-bd"/>
</dbReference>
<keyword evidence="4" id="KW-0029">Amino-acid transport</keyword>
<sequence length="371" mass="38754">MRSITRAALAASVASFVVTAAVPALAEIPVGVALGLTGQIAAIGEQSRRGVTAAIEAFNEKGGLDGEKIALQVEDDACDPKQGVAVANKLVSSGVVAVVGHMCTGPTIAASSVYSEEGIPMISASATGPDLTERGYDNVFRATGRDDQQGSVAGAMIAERFKDQKAAVVHDKQAYGRGLADEAKKAMVEAGKTPAMEASITPGEQDFSALISRLKQEGIEVVYFGGYYNDLGQIVRQARQQGLNATFIGGDGLSSTEFWAITGEAGKGTLFTFTPDASQNPSAKAAVDAFKADGKGDPDNFAYYYYAAGQVLTQAMEKAGSSDPEAVRKALRGNSFETVVGTMEFDDKGDLKAPQFVFYKWEGGKAQPAGF</sequence>
<gene>
    <name evidence="7" type="ORF">SAMN05421508_101655</name>
</gene>
<dbReference type="EMBL" id="OCNJ01000001">
    <property type="protein sequence ID" value="SOD90775.1"/>
    <property type="molecule type" value="Genomic_DNA"/>
</dbReference>
<evidence type="ECO:0000313" key="7">
    <source>
        <dbReference type="EMBL" id="SOD90775.1"/>
    </source>
</evidence>
<evidence type="ECO:0000313" key="8">
    <source>
        <dbReference type="Proteomes" id="UP000219621"/>
    </source>
</evidence>
<dbReference type="Gene3D" id="3.40.50.2300">
    <property type="match status" value="2"/>
</dbReference>
<dbReference type="PRINTS" id="PR00337">
    <property type="entry name" value="LEUILEVALBP"/>
</dbReference>
<organism evidence="7 8">
    <name type="scientific">Caenispirillum bisanense</name>
    <dbReference type="NCBI Taxonomy" id="414052"/>
    <lineage>
        <taxon>Bacteria</taxon>
        <taxon>Pseudomonadati</taxon>
        <taxon>Pseudomonadota</taxon>
        <taxon>Alphaproteobacteria</taxon>
        <taxon>Rhodospirillales</taxon>
        <taxon>Novispirillaceae</taxon>
        <taxon>Caenispirillum</taxon>
    </lineage>
</organism>
<dbReference type="PANTHER" id="PTHR47151">
    <property type="entry name" value="LEU/ILE/VAL-BINDING ABC TRANSPORTER SUBUNIT"/>
    <property type="match status" value="1"/>
</dbReference>
<proteinExistence type="inferred from homology"/>
<evidence type="ECO:0000259" key="6">
    <source>
        <dbReference type="Pfam" id="PF13458"/>
    </source>
</evidence>
<dbReference type="RefSeq" id="WP_097277523.1">
    <property type="nucleotide sequence ID" value="NZ_OCNJ01000001.1"/>
</dbReference>
<dbReference type="AlphaFoldDB" id="A0A286G5K9"/>
<dbReference type="InterPro" id="IPR028082">
    <property type="entry name" value="Peripla_BP_I"/>
</dbReference>
<keyword evidence="8" id="KW-1185">Reference proteome</keyword>
<dbReference type="PANTHER" id="PTHR47151:SF3">
    <property type="entry name" value="LEUCINE-SPECIFIC-BINDING PROTEIN"/>
    <property type="match status" value="1"/>
</dbReference>
<feature type="domain" description="Leucine-binding protein" evidence="6">
    <location>
        <begin position="27"/>
        <end position="364"/>
    </location>
</feature>
<evidence type="ECO:0000256" key="2">
    <source>
        <dbReference type="ARBA" id="ARBA00022448"/>
    </source>
</evidence>
<feature type="signal peptide" evidence="5">
    <location>
        <begin position="1"/>
        <end position="26"/>
    </location>
</feature>